<comment type="caution">
    <text evidence="6">The sequence shown here is derived from an EMBL/GenBank/DDBJ whole genome shotgun (WGS) entry which is preliminary data.</text>
</comment>
<dbReference type="PANTHER" id="PTHR44267">
    <property type="entry name" value="WD REPEAT-CONTAINING PROTEIN 43"/>
    <property type="match status" value="1"/>
</dbReference>
<gene>
    <name evidence="6" type="ORF">AYI68_g8027</name>
</gene>
<dbReference type="STRING" id="133383.A0A1R0GM02"/>
<dbReference type="InterPro" id="IPR001680">
    <property type="entry name" value="WD40_rpt"/>
</dbReference>
<dbReference type="Gene3D" id="2.130.10.10">
    <property type="entry name" value="YVTN repeat-like/Quinoprotein amine dehydrogenase"/>
    <property type="match status" value="1"/>
</dbReference>
<dbReference type="SMART" id="SM00320">
    <property type="entry name" value="WD40"/>
    <property type="match status" value="3"/>
</dbReference>
<dbReference type="GO" id="GO:0005730">
    <property type="term" value="C:nucleolus"/>
    <property type="evidence" value="ECO:0007669"/>
    <property type="project" value="TreeGrafter"/>
</dbReference>
<feature type="domain" description="Small-subunit processome Utp12" evidence="5">
    <location>
        <begin position="537"/>
        <end position="634"/>
    </location>
</feature>
<keyword evidence="2" id="KW-0539">Nucleus</keyword>
<evidence type="ECO:0000313" key="6">
    <source>
        <dbReference type="EMBL" id="OLY77933.1"/>
    </source>
</evidence>
<dbReference type="Pfam" id="PF04003">
    <property type="entry name" value="Utp12"/>
    <property type="match status" value="1"/>
</dbReference>
<comment type="subcellular location">
    <subcellularLocation>
        <location evidence="1">Nucleus</location>
    </subcellularLocation>
</comment>
<protein>
    <submittedName>
        <fullName evidence="6">WD repeat-containing protein 43</fullName>
    </submittedName>
</protein>
<reference evidence="6 7" key="1">
    <citation type="journal article" date="2016" name="Mol. Biol. Evol.">
        <title>Genome-Wide Survey of Gut Fungi (Harpellales) Reveals the First Horizontally Transferred Ubiquitin Gene from a Mosquito Host.</title>
        <authorList>
            <person name="Wang Y."/>
            <person name="White M.M."/>
            <person name="Kvist S."/>
            <person name="Moncalvo J.M."/>
        </authorList>
    </citation>
    <scope>NUCLEOTIDE SEQUENCE [LARGE SCALE GENOMIC DNA]</scope>
    <source>
        <strain evidence="6 7">ALG-7-W6</strain>
    </source>
</reference>
<dbReference type="InterPro" id="IPR036322">
    <property type="entry name" value="WD40_repeat_dom_sf"/>
</dbReference>
<accession>A0A1R0GM02</accession>
<dbReference type="AlphaFoldDB" id="A0A1R0GM02"/>
<dbReference type="InterPro" id="IPR015943">
    <property type="entry name" value="WD40/YVTN_repeat-like_dom_sf"/>
</dbReference>
<keyword evidence="7" id="KW-1185">Reference proteome</keyword>
<evidence type="ECO:0000256" key="1">
    <source>
        <dbReference type="ARBA" id="ARBA00004123"/>
    </source>
</evidence>
<dbReference type="PANTHER" id="PTHR44267:SF1">
    <property type="entry name" value="WD REPEAT-CONTAINING PROTEIN 43"/>
    <property type="match status" value="1"/>
</dbReference>
<dbReference type="Proteomes" id="UP000187455">
    <property type="component" value="Unassembled WGS sequence"/>
</dbReference>
<evidence type="ECO:0000313" key="7">
    <source>
        <dbReference type="Proteomes" id="UP000187455"/>
    </source>
</evidence>
<proteinExistence type="inferred from homology"/>
<evidence type="ECO:0000256" key="4">
    <source>
        <dbReference type="SAM" id="MobiDB-lite"/>
    </source>
</evidence>
<comment type="similarity">
    <text evidence="3">Belongs to the UTP5 family.</text>
</comment>
<dbReference type="InterPro" id="IPR052414">
    <property type="entry name" value="U3_snoRNA-assoc_WDR"/>
</dbReference>
<evidence type="ECO:0000256" key="3">
    <source>
        <dbReference type="ARBA" id="ARBA00038335"/>
    </source>
</evidence>
<dbReference type="EMBL" id="LSSL01007566">
    <property type="protein sequence ID" value="OLY77933.1"/>
    <property type="molecule type" value="Genomic_DNA"/>
</dbReference>
<evidence type="ECO:0000256" key="2">
    <source>
        <dbReference type="ARBA" id="ARBA00023242"/>
    </source>
</evidence>
<sequence length="654" mass="72756">MIKKNNNKRGPGANKGKGKSVAMENTLASQRQKSQEGYKQLFAFSNQIPGLKNTQTLVALVSQGIDRDRLRILDRSTGGMVSDFSAKDKSLNILSKDLDSQKGLEYSEYLKKINCISWGAILDNPESNERANKRGKSGNIISESPTKLDLSEIAGTSLILGMGLANGSIFLYSPSNEKIIGSLDGAHSSPIVDICFLKTENRIRCWSCDVSGTIVKWDILSCTPLAEIKTGLKNAKKMIVSSDGKRIVICSHIIQVWDASSKSKIMTYEGHSSPISSIKWGHQEKVLYSVSESARFINCWDCSSVMPSSTTLSVLSVENEVLLLETSTKSGSVIAITETGEAPFWWNLEFKKLTSARPDRTSDRIIKIVSTDKIPIPILFAQFDHNIHKDGRSILLGWGNILKPVFEALRMATPDGFLIDNTTLIRHQNSSSLLMSNSKSERIAEQKEKLSFNTYTESNSTIIDPILEKGTTNEISSLNEFGPTMEEKLRSLQLGNKELLKTSAHLVNESQSNFTINDTPKSASSLVRVLAQAINTNDKTLMNTVLRFFKDTHIVHGTVSQLPASLVLPFIHQLTNYLIKYTGNANNSNRIITWLKAVLAIHSSYLSTLPTVSKVFDTLYFNIMQRVQYQQHFYTLKEVAFSDDESEEDEDEDI</sequence>
<evidence type="ECO:0000259" key="5">
    <source>
        <dbReference type="Pfam" id="PF04003"/>
    </source>
</evidence>
<name>A0A1R0GM02_9FUNG</name>
<feature type="region of interest" description="Disordered" evidence="4">
    <location>
        <begin position="1"/>
        <end position="30"/>
    </location>
</feature>
<dbReference type="SUPFAM" id="SSF50978">
    <property type="entry name" value="WD40 repeat-like"/>
    <property type="match status" value="1"/>
</dbReference>
<dbReference type="OrthoDB" id="30195at2759"/>
<dbReference type="GO" id="GO:0000462">
    <property type="term" value="P:maturation of SSU-rRNA from tricistronic rRNA transcript (SSU-rRNA, 5.8S rRNA, LSU-rRNA)"/>
    <property type="evidence" value="ECO:0007669"/>
    <property type="project" value="TreeGrafter"/>
</dbReference>
<dbReference type="InterPro" id="IPR007148">
    <property type="entry name" value="SSU_processome_Utp12"/>
</dbReference>
<organism evidence="6 7">
    <name type="scientific">Smittium mucronatum</name>
    <dbReference type="NCBI Taxonomy" id="133383"/>
    <lineage>
        <taxon>Eukaryota</taxon>
        <taxon>Fungi</taxon>
        <taxon>Fungi incertae sedis</taxon>
        <taxon>Zoopagomycota</taxon>
        <taxon>Kickxellomycotina</taxon>
        <taxon>Harpellomycetes</taxon>
        <taxon>Harpellales</taxon>
        <taxon>Legeriomycetaceae</taxon>
        <taxon>Smittium</taxon>
    </lineage>
</organism>